<evidence type="ECO:0000256" key="1">
    <source>
        <dbReference type="SAM" id="SignalP"/>
    </source>
</evidence>
<evidence type="ECO:0008006" key="4">
    <source>
        <dbReference type="Google" id="ProtNLM"/>
    </source>
</evidence>
<feature type="chain" id="PRO_5002210665" description="DUF3828 domain-containing protein" evidence="1">
    <location>
        <begin position="23"/>
        <end position="346"/>
    </location>
</feature>
<keyword evidence="1" id="KW-0732">Signal</keyword>
<protein>
    <recommendedName>
        <fullName evidence="4">DUF3828 domain-containing protein</fullName>
    </recommendedName>
</protein>
<keyword evidence="3" id="KW-1185">Reference proteome</keyword>
<dbReference type="AlphaFoldDB" id="A0A0D0GHR7"/>
<name>A0A0D0GHR7_9SPHI</name>
<organism evidence="2 3">
    <name type="scientific">Pedobacter lusitanus</name>
    <dbReference type="NCBI Taxonomy" id="1503925"/>
    <lineage>
        <taxon>Bacteria</taxon>
        <taxon>Pseudomonadati</taxon>
        <taxon>Bacteroidota</taxon>
        <taxon>Sphingobacteriia</taxon>
        <taxon>Sphingobacteriales</taxon>
        <taxon>Sphingobacteriaceae</taxon>
        <taxon>Pedobacter</taxon>
    </lineage>
</organism>
<comment type="caution">
    <text evidence="2">The sequence shown here is derived from an EMBL/GenBank/DDBJ whole genome shotgun (WGS) entry which is preliminary data.</text>
</comment>
<gene>
    <name evidence="2" type="ORF">TH53_19530</name>
</gene>
<dbReference type="EMBL" id="JXRA01000089">
    <property type="protein sequence ID" value="KIO75675.1"/>
    <property type="molecule type" value="Genomic_DNA"/>
</dbReference>
<sequence>MFRRKIIALITLGLLCALQVNAQKSCLIIPDSLGKYLVNAFLTQQDLGKASVFSDTAVAPQLINSWNRLLHTAKTENITSSNTSFYNSYFSTNQVFDQSGLPDGMILYAAFQKESDTLAIQFKLLRQENKWQLTAVDDHFFRFRTEESNKITFERAAQKEESGVMNQAGVPFADQTISDDRWKAAGTCVSDPISFITAVLQDIAANKPVKEFPYLLSESDFIQYFRQDLLKMVATKFKGSPGKQEIELLNVFRDLLANHPEQYYNQSVEDIGSASRLLHEFKYTISKNKSVGYHIRNYDNDLYAGGKICLEVTVKYETDEGEKSIQFSCYWIKGRWVLVQLERSFF</sequence>
<dbReference type="RefSeq" id="WP_041884539.1">
    <property type="nucleotide sequence ID" value="NZ_CP157278.1"/>
</dbReference>
<reference evidence="2 3" key="1">
    <citation type="submission" date="2015-01" db="EMBL/GenBank/DDBJ databases">
        <title>Draft genome sequence of Pedobacter sp. NL19 isolated from sludge of an effluent treatment pond in an abandoned uranium mine.</title>
        <authorList>
            <person name="Santos T."/>
            <person name="Caetano T."/>
            <person name="Covas C."/>
            <person name="Cruz A."/>
            <person name="Mendo S."/>
        </authorList>
    </citation>
    <scope>NUCLEOTIDE SEQUENCE [LARGE SCALE GENOMIC DNA]</scope>
    <source>
        <strain evidence="2 3">NL19</strain>
    </source>
</reference>
<dbReference type="OrthoDB" id="744815at2"/>
<proteinExistence type="predicted"/>
<evidence type="ECO:0000313" key="3">
    <source>
        <dbReference type="Proteomes" id="UP000032049"/>
    </source>
</evidence>
<accession>A0A0D0GHR7</accession>
<feature type="signal peptide" evidence="1">
    <location>
        <begin position="1"/>
        <end position="22"/>
    </location>
</feature>
<dbReference type="Proteomes" id="UP000032049">
    <property type="component" value="Unassembled WGS sequence"/>
</dbReference>
<evidence type="ECO:0000313" key="2">
    <source>
        <dbReference type="EMBL" id="KIO75675.1"/>
    </source>
</evidence>
<dbReference type="STRING" id="1503925.TH53_19530"/>